<feature type="non-terminal residue" evidence="1">
    <location>
        <position position="1"/>
    </location>
</feature>
<reference evidence="1 2" key="1">
    <citation type="submission" date="2021-06" db="EMBL/GenBank/DDBJ databases">
        <authorList>
            <person name="Kallberg Y."/>
            <person name="Tangrot J."/>
            <person name="Rosling A."/>
        </authorList>
    </citation>
    <scope>NUCLEOTIDE SEQUENCE [LARGE SCALE GENOMIC DNA]</scope>
    <source>
        <strain evidence="1 2">120-4 pot B 10/14</strain>
    </source>
</reference>
<name>A0ABM8W4D7_GIGMA</name>
<evidence type="ECO:0000313" key="2">
    <source>
        <dbReference type="Proteomes" id="UP000789901"/>
    </source>
</evidence>
<protein>
    <submittedName>
        <fullName evidence="1">26284_t:CDS:1</fullName>
    </submittedName>
</protein>
<evidence type="ECO:0000313" key="1">
    <source>
        <dbReference type="EMBL" id="CAG8521817.1"/>
    </source>
</evidence>
<comment type="caution">
    <text evidence="1">The sequence shown here is derived from an EMBL/GenBank/DDBJ whole genome shotgun (WGS) entry which is preliminary data.</text>
</comment>
<keyword evidence="2" id="KW-1185">Reference proteome</keyword>
<dbReference type="EMBL" id="CAJVQB010001123">
    <property type="protein sequence ID" value="CAG8521817.1"/>
    <property type="molecule type" value="Genomic_DNA"/>
</dbReference>
<accession>A0ABM8W4D7</accession>
<organism evidence="1 2">
    <name type="scientific">Gigaspora margarita</name>
    <dbReference type="NCBI Taxonomy" id="4874"/>
    <lineage>
        <taxon>Eukaryota</taxon>
        <taxon>Fungi</taxon>
        <taxon>Fungi incertae sedis</taxon>
        <taxon>Mucoromycota</taxon>
        <taxon>Glomeromycotina</taxon>
        <taxon>Glomeromycetes</taxon>
        <taxon>Diversisporales</taxon>
        <taxon>Gigasporaceae</taxon>
        <taxon>Gigaspora</taxon>
    </lineage>
</organism>
<gene>
    <name evidence="1" type="ORF">GMARGA_LOCUS3192</name>
</gene>
<proteinExistence type="predicted"/>
<dbReference type="Proteomes" id="UP000789901">
    <property type="component" value="Unassembled WGS sequence"/>
</dbReference>
<sequence length="39" mass="4337">TFLAIDNSANDKLEVLGIEFLFLEHLIISSSELLSNSRS</sequence>